<proteinExistence type="inferred from homology"/>
<organism evidence="4 5">
    <name type="scientific">Carassius auratus</name>
    <name type="common">Goldfish</name>
    <dbReference type="NCBI Taxonomy" id="7957"/>
    <lineage>
        <taxon>Eukaryota</taxon>
        <taxon>Metazoa</taxon>
        <taxon>Chordata</taxon>
        <taxon>Craniata</taxon>
        <taxon>Vertebrata</taxon>
        <taxon>Euteleostomi</taxon>
        <taxon>Actinopterygii</taxon>
        <taxon>Neopterygii</taxon>
        <taxon>Teleostei</taxon>
        <taxon>Ostariophysi</taxon>
        <taxon>Cypriniformes</taxon>
        <taxon>Cyprinidae</taxon>
        <taxon>Cyprininae</taxon>
        <taxon>Carassius</taxon>
    </lineage>
</organism>
<dbReference type="OrthoDB" id="741027at2759"/>
<dbReference type="CTD" id="393665"/>
<reference evidence="5" key="1">
    <citation type="submission" date="2025-08" db="UniProtKB">
        <authorList>
            <consortium name="RefSeq"/>
        </authorList>
    </citation>
    <scope>IDENTIFICATION</scope>
    <source>
        <strain evidence="5">Wakin</strain>
        <tissue evidence="5">Muscle</tissue>
    </source>
</reference>
<feature type="compositionally biased region" description="Basic and acidic residues" evidence="3">
    <location>
        <begin position="333"/>
        <end position="343"/>
    </location>
</feature>
<dbReference type="GO" id="GO:0005737">
    <property type="term" value="C:cytoplasm"/>
    <property type="evidence" value="ECO:0007669"/>
    <property type="project" value="UniProtKB-SubCell"/>
</dbReference>
<dbReference type="GO" id="GO:0007399">
    <property type="term" value="P:nervous system development"/>
    <property type="evidence" value="ECO:0007669"/>
    <property type="project" value="UniProtKB-KW"/>
</dbReference>
<dbReference type="Pfam" id="PF03096">
    <property type="entry name" value="Ndr"/>
    <property type="match status" value="1"/>
</dbReference>
<dbReference type="GO" id="GO:0016055">
    <property type="term" value="P:Wnt signaling pathway"/>
    <property type="evidence" value="ECO:0007669"/>
    <property type="project" value="UniProtKB-UniRule"/>
</dbReference>
<feature type="compositionally biased region" description="Polar residues" evidence="3">
    <location>
        <begin position="344"/>
        <end position="366"/>
    </location>
</feature>
<sequence>MVLEDSECSVFELDITEEDVETAFGLVHCTMMGIPKGNRPTILTFHDIGLNHKSCFESLFNHKDMHEIMQHFAVCHVDAPGQQEGASTLSSEYTYPSMDQLSETLPMVLQHFGLKSVIGMAVGAGANILTRFALKHPDMVEGLVLINLNAHAEGFLERAAQKITSWTHALPDTVISHLFGKEEIQNNHELISTFRHLITNNINQSNLQQFVKSYKSRRNLEIERPVQGENVNVRMLQCPALLIVGDSSPAVEAVVDSNSRMNPTTTTFLKMADCGGLPQVDQPGKLIEAFKYFIQGMGYMPSASMTRLARSRTASNSSLERERNRNRGGTNTDEQRGRSHTDVSMESTPGAEHNSSGPTHSVELSC</sequence>
<dbReference type="InterPro" id="IPR004142">
    <property type="entry name" value="NDRG"/>
</dbReference>
<keyword evidence="2" id="KW-0524">Neurogenesis</keyword>
<accession>A0A6P6R2C5</accession>
<feature type="region of interest" description="Disordered" evidence="3">
    <location>
        <begin position="308"/>
        <end position="366"/>
    </location>
</feature>
<keyword evidence="2" id="KW-0221">Differentiation</keyword>
<evidence type="ECO:0000256" key="3">
    <source>
        <dbReference type="SAM" id="MobiDB-lite"/>
    </source>
</evidence>
<comment type="function">
    <text evidence="2">Contributes to the regulation of the Wnt signaling pathway. Down-regulates CTNNB1-mediated transcriptional activation of target genes. May be involved in neuron differentiation.</text>
</comment>
<comment type="subcellular location">
    <subcellularLocation>
        <location evidence="2">Cytoplasm</location>
    </subcellularLocation>
</comment>
<evidence type="ECO:0000313" key="5">
    <source>
        <dbReference type="RefSeq" id="XP_026139722.1"/>
    </source>
</evidence>
<evidence type="ECO:0000313" key="4">
    <source>
        <dbReference type="Proteomes" id="UP000515129"/>
    </source>
</evidence>
<keyword evidence="2" id="KW-0963">Cytoplasm</keyword>
<dbReference type="Gene3D" id="3.40.50.1820">
    <property type="entry name" value="alpha/beta hydrolase"/>
    <property type="match status" value="1"/>
</dbReference>
<name>A0A6P6R2C5_CARAU</name>
<dbReference type="KEGG" id="caua:113116077"/>
<dbReference type="RefSeq" id="XP_026139722.1">
    <property type="nucleotide sequence ID" value="XM_026283937.1"/>
</dbReference>
<dbReference type="PANTHER" id="PTHR11034">
    <property type="entry name" value="N-MYC DOWNSTREAM REGULATED"/>
    <property type="match status" value="1"/>
</dbReference>
<dbReference type="AlphaFoldDB" id="A0A6P6R2C5"/>
<dbReference type="Proteomes" id="UP000515129">
    <property type="component" value="Chromosome 16"/>
</dbReference>
<evidence type="ECO:0000256" key="1">
    <source>
        <dbReference type="ARBA" id="ARBA00005598"/>
    </source>
</evidence>
<keyword evidence="2" id="KW-0879">Wnt signaling pathway</keyword>
<gene>
    <name evidence="5" type="primary">ndrg1b</name>
</gene>
<comment type="similarity">
    <text evidence="1 2">Belongs to the NDRG family.</text>
</comment>
<dbReference type="InterPro" id="IPR029058">
    <property type="entry name" value="AB_hydrolase_fold"/>
</dbReference>
<evidence type="ECO:0000256" key="2">
    <source>
        <dbReference type="RuleBase" id="RU367129"/>
    </source>
</evidence>
<dbReference type="GO" id="GO:0030154">
    <property type="term" value="P:cell differentiation"/>
    <property type="evidence" value="ECO:0007669"/>
    <property type="project" value="UniProtKB-UniRule"/>
</dbReference>
<protein>
    <recommendedName>
        <fullName evidence="2">Protein NDRG2</fullName>
    </recommendedName>
</protein>
<dbReference type="SUPFAM" id="SSF53474">
    <property type="entry name" value="alpha/beta-Hydrolases"/>
    <property type="match status" value="1"/>
</dbReference>
<keyword evidence="4" id="KW-1185">Reference proteome</keyword>
<keyword evidence="2" id="KW-0217">Developmental protein</keyword>